<dbReference type="AlphaFoldDB" id="A0A0E9UCJ4"/>
<accession>A0A0E9UCJ4</accession>
<sequence length="41" mass="4821">MCKYPTHVFAFVLLCCFQHVLCQSHYFCVTNVRLMYNAVCS</sequence>
<evidence type="ECO:0000313" key="2">
    <source>
        <dbReference type="EMBL" id="JAH62930.1"/>
    </source>
</evidence>
<reference evidence="2" key="1">
    <citation type="submission" date="2014-11" db="EMBL/GenBank/DDBJ databases">
        <authorList>
            <person name="Amaro Gonzalez C."/>
        </authorList>
    </citation>
    <scope>NUCLEOTIDE SEQUENCE</scope>
</reference>
<evidence type="ECO:0000256" key="1">
    <source>
        <dbReference type="SAM" id="SignalP"/>
    </source>
</evidence>
<proteinExistence type="predicted"/>
<reference evidence="2" key="2">
    <citation type="journal article" date="2015" name="Fish Shellfish Immunol.">
        <title>Early steps in the European eel (Anguilla anguilla)-Vibrio vulnificus interaction in the gills: Role of the RtxA13 toxin.</title>
        <authorList>
            <person name="Callol A."/>
            <person name="Pajuelo D."/>
            <person name="Ebbesson L."/>
            <person name="Teles M."/>
            <person name="MacKenzie S."/>
            <person name="Amaro C."/>
        </authorList>
    </citation>
    <scope>NUCLEOTIDE SEQUENCE</scope>
</reference>
<protein>
    <submittedName>
        <fullName evidence="2">Uncharacterized protein</fullName>
    </submittedName>
</protein>
<organism evidence="2">
    <name type="scientific">Anguilla anguilla</name>
    <name type="common">European freshwater eel</name>
    <name type="synonym">Muraena anguilla</name>
    <dbReference type="NCBI Taxonomy" id="7936"/>
    <lineage>
        <taxon>Eukaryota</taxon>
        <taxon>Metazoa</taxon>
        <taxon>Chordata</taxon>
        <taxon>Craniata</taxon>
        <taxon>Vertebrata</taxon>
        <taxon>Euteleostomi</taxon>
        <taxon>Actinopterygii</taxon>
        <taxon>Neopterygii</taxon>
        <taxon>Teleostei</taxon>
        <taxon>Anguilliformes</taxon>
        <taxon>Anguillidae</taxon>
        <taxon>Anguilla</taxon>
    </lineage>
</organism>
<feature type="chain" id="PRO_5002433293" evidence="1">
    <location>
        <begin position="23"/>
        <end position="41"/>
    </location>
</feature>
<feature type="signal peptide" evidence="1">
    <location>
        <begin position="1"/>
        <end position="22"/>
    </location>
</feature>
<keyword evidence="1" id="KW-0732">Signal</keyword>
<dbReference type="EMBL" id="GBXM01045647">
    <property type="protein sequence ID" value="JAH62930.1"/>
    <property type="molecule type" value="Transcribed_RNA"/>
</dbReference>
<name>A0A0E9UCJ4_ANGAN</name>